<organism evidence="2">
    <name type="scientific">Anopheles atroparvus</name>
    <name type="common">European mosquito</name>
    <dbReference type="NCBI Taxonomy" id="41427"/>
    <lineage>
        <taxon>Eukaryota</taxon>
        <taxon>Metazoa</taxon>
        <taxon>Ecdysozoa</taxon>
        <taxon>Arthropoda</taxon>
        <taxon>Hexapoda</taxon>
        <taxon>Insecta</taxon>
        <taxon>Pterygota</taxon>
        <taxon>Neoptera</taxon>
        <taxon>Endopterygota</taxon>
        <taxon>Diptera</taxon>
        <taxon>Nematocera</taxon>
        <taxon>Culicoidea</taxon>
        <taxon>Culicidae</taxon>
        <taxon>Anophelinae</taxon>
        <taxon>Anopheles</taxon>
    </lineage>
</organism>
<feature type="compositionally biased region" description="Pro residues" evidence="1">
    <location>
        <begin position="40"/>
        <end position="51"/>
    </location>
</feature>
<feature type="region of interest" description="Disordered" evidence="1">
    <location>
        <begin position="1"/>
        <end position="119"/>
    </location>
</feature>
<feature type="compositionally biased region" description="Polar residues" evidence="1">
    <location>
        <begin position="194"/>
        <end position="210"/>
    </location>
</feature>
<accession>A0A182IPS4</accession>
<dbReference type="AlphaFoldDB" id="A0A182IPS4"/>
<name>A0A182IPS4_ANOAO</name>
<sequence>MYSRFLALWTQAGGGGGGGGGGGLEDGGAGEEQGGDQGEPVPPVAPLPPPDVANVGEQRQQVEDAPGQVGPPDDARHRLGVDGVRREEQPGDGRPGPGRRQDVARQLHHQPGRQRVQQHVDQVVPERLEAVQQVVQLEAGHAQRPVGAVRARVGQRRAPEVVLQHLRPAAGAEHVRVAEDRPSERKRQVEREAQGSSRRNGGITSSNDNSEPLKPIQGLLAKSHQSGEGHGWGTVSGCSTSMLDGWEMEKKEERERASGRLVEVV</sequence>
<proteinExistence type="predicted"/>
<dbReference type="EnsemblMetazoa" id="AATE003146-RA">
    <property type="protein sequence ID" value="AATE003146-PA.1"/>
    <property type="gene ID" value="AATE003146"/>
</dbReference>
<feature type="region of interest" description="Disordered" evidence="1">
    <location>
        <begin position="246"/>
        <end position="265"/>
    </location>
</feature>
<evidence type="ECO:0000313" key="2">
    <source>
        <dbReference type="EnsemblMetazoa" id="AATE003146-PA.1"/>
    </source>
</evidence>
<feature type="compositionally biased region" description="Gly residues" evidence="1">
    <location>
        <begin position="12"/>
        <end position="37"/>
    </location>
</feature>
<protein>
    <submittedName>
        <fullName evidence="2">Uncharacterized protein</fullName>
    </submittedName>
</protein>
<feature type="compositionally biased region" description="Basic and acidic residues" evidence="1">
    <location>
        <begin position="247"/>
        <end position="258"/>
    </location>
</feature>
<evidence type="ECO:0000256" key="1">
    <source>
        <dbReference type="SAM" id="MobiDB-lite"/>
    </source>
</evidence>
<reference evidence="2" key="1">
    <citation type="submission" date="2022-08" db="UniProtKB">
        <authorList>
            <consortium name="EnsemblMetazoa"/>
        </authorList>
    </citation>
    <scope>IDENTIFICATION</scope>
    <source>
        <strain evidence="2">EBRO</strain>
    </source>
</reference>
<feature type="compositionally biased region" description="Basic and acidic residues" evidence="1">
    <location>
        <begin position="173"/>
        <end position="193"/>
    </location>
</feature>
<feature type="compositionally biased region" description="Basic and acidic residues" evidence="1">
    <location>
        <begin position="73"/>
        <end position="91"/>
    </location>
</feature>
<feature type="region of interest" description="Disordered" evidence="1">
    <location>
        <begin position="167"/>
        <end position="241"/>
    </location>
</feature>
<dbReference type="VEuPathDB" id="VectorBase:AATE003146"/>